<feature type="chain" id="PRO_5020224339" description="Cytochrome c domain-containing protein" evidence="6">
    <location>
        <begin position="21"/>
        <end position="109"/>
    </location>
</feature>
<evidence type="ECO:0000256" key="1">
    <source>
        <dbReference type="ARBA" id="ARBA00022617"/>
    </source>
</evidence>
<evidence type="ECO:0000313" key="9">
    <source>
        <dbReference type="Proteomes" id="UP000295164"/>
    </source>
</evidence>
<sequence>MKQLLFVCSLAALVAACAHKATPTTSTPDTSSAPATAPANSTAGASATTIEAGHQVYNAKCGRCHGLKDPANYTAERWVPILKSMAPKARLSEEETAQVNAYVQANAKK</sequence>
<dbReference type="GO" id="GO:0020037">
    <property type="term" value="F:heme binding"/>
    <property type="evidence" value="ECO:0007669"/>
    <property type="project" value="InterPro"/>
</dbReference>
<dbReference type="AlphaFoldDB" id="A0A4R4DYX0"/>
<dbReference type="PROSITE" id="PS51007">
    <property type="entry name" value="CYTC"/>
    <property type="match status" value="1"/>
</dbReference>
<gene>
    <name evidence="8" type="ORF">E0486_10210</name>
</gene>
<name>A0A4R4DYX0_9BACT</name>
<keyword evidence="3 4" id="KW-0408">Iron</keyword>
<dbReference type="SUPFAM" id="SSF46626">
    <property type="entry name" value="Cytochrome c"/>
    <property type="match status" value="1"/>
</dbReference>
<reference evidence="8 9" key="1">
    <citation type="submission" date="2019-03" db="EMBL/GenBank/DDBJ databases">
        <authorList>
            <person name="Kim M.K.M."/>
        </authorList>
    </citation>
    <scope>NUCLEOTIDE SEQUENCE [LARGE SCALE GENOMIC DNA]</scope>
    <source>
        <strain evidence="8 9">17J68-15</strain>
    </source>
</reference>
<proteinExistence type="predicted"/>
<accession>A0A4R4DYX0</accession>
<feature type="region of interest" description="Disordered" evidence="5">
    <location>
        <begin position="22"/>
        <end position="45"/>
    </location>
</feature>
<keyword evidence="2 4" id="KW-0479">Metal-binding</keyword>
<comment type="caution">
    <text evidence="8">The sequence shown here is derived from an EMBL/GenBank/DDBJ whole genome shotgun (WGS) entry which is preliminary data.</text>
</comment>
<keyword evidence="9" id="KW-1185">Reference proteome</keyword>
<dbReference type="InterPro" id="IPR009056">
    <property type="entry name" value="Cyt_c-like_dom"/>
</dbReference>
<dbReference type="OrthoDB" id="679921at2"/>
<evidence type="ECO:0000256" key="3">
    <source>
        <dbReference type="ARBA" id="ARBA00023004"/>
    </source>
</evidence>
<dbReference type="Gene3D" id="1.10.760.10">
    <property type="entry name" value="Cytochrome c-like domain"/>
    <property type="match status" value="1"/>
</dbReference>
<evidence type="ECO:0000256" key="4">
    <source>
        <dbReference type="PROSITE-ProRule" id="PRU00433"/>
    </source>
</evidence>
<dbReference type="Proteomes" id="UP000295164">
    <property type="component" value="Unassembled WGS sequence"/>
</dbReference>
<protein>
    <recommendedName>
        <fullName evidence="7">Cytochrome c domain-containing protein</fullName>
    </recommendedName>
</protein>
<evidence type="ECO:0000256" key="2">
    <source>
        <dbReference type="ARBA" id="ARBA00022723"/>
    </source>
</evidence>
<dbReference type="InterPro" id="IPR036909">
    <property type="entry name" value="Cyt_c-like_dom_sf"/>
</dbReference>
<feature type="signal peptide" evidence="6">
    <location>
        <begin position="1"/>
        <end position="20"/>
    </location>
</feature>
<organism evidence="8 9">
    <name type="scientific">Flaviaesturariibacter aridisoli</name>
    <dbReference type="NCBI Taxonomy" id="2545761"/>
    <lineage>
        <taxon>Bacteria</taxon>
        <taxon>Pseudomonadati</taxon>
        <taxon>Bacteroidota</taxon>
        <taxon>Chitinophagia</taxon>
        <taxon>Chitinophagales</taxon>
        <taxon>Chitinophagaceae</taxon>
        <taxon>Flaviaestuariibacter</taxon>
    </lineage>
</organism>
<evidence type="ECO:0000256" key="6">
    <source>
        <dbReference type="SAM" id="SignalP"/>
    </source>
</evidence>
<dbReference type="GO" id="GO:0046872">
    <property type="term" value="F:metal ion binding"/>
    <property type="evidence" value="ECO:0007669"/>
    <property type="project" value="UniProtKB-KW"/>
</dbReference>
<evidence type="ECO:0000259" key="7">
    <source>
        <dbReference type="PROSITE" id="PS51007"/>
    </source>
</evidence>
<keyword evidence="1 4" id="KW-0349">Heme</keyword>
<evidence type="ECO:0000256" key="5">
    <source>
        <dbReference type="SAM" id="MobiDB-lite"/>
    </source>
</evidence>
<dbReference type="RefSeq" id="WP_131852072.1">
    <property type="nucleotide sequence ID" value="NZ_SKFH01000014.1"/>
</dbReference>
<dbReference type="GO" id="GO:0009055">
    <property type="term" value="F:electron transfer activity"/>
    <property type="evidence" value="ECO:0007669"/>
    <property type="project" value="InterPro"/>
</dbReference>
<dbReference type="PROSITE" id="PS51257">
    <property type="entry name" value="PROKAR_LIPOPROTEIN"/>
    <property type="match status" value="1"/>
</dbReference>
<keyword evidence="6" id="KW-0732">Signal</keyword>
<feature type="domain" description="Cytochrome c" evidence="7">
    <location>
        <begin position="48"/>
        <end position="109"/>
    </location>
</feature>
<evidence type="ECO:0000313" key="8">
    <source>
        <dbReference type="EMBL" id="TCZ70989.1"/>
    </source>
</evidence>
<dbReference type="EMBL" id="SKFH01000014">
    <property type="protein sequence ID" value="TCZ70989.1"/>
    <property type="molecule type" value="Genomic_DNA"/>
</dbReference>